<accession>A0A9P3BTU6</accession>
<organism evidence="1 2">
    <name type="scientific">Aspergillus viridinutans</name>
    <dbReference type="NCBI Taxonomy" id="75553"/>
    <lineage>
        <taxon>Eukaryota</taxon>
        <taxon>Fungi</taxon>
        <taxon>Dikarya</taxon>
        <taxon>Ascomycota</taxon>
        <taxon>Pezizomycotina</taxon>
        <taxon>Eurotiomycetes</taxon>
        <taxon>Eurotiomycetidae</taxon>
        <taxon>Eurotiales</taxon>
        <taxon>Aspergillaceae</taxon>
        <taxon>Aspergillus</taxon>
        <taxon>Aspergillus subgen. Fumigati</taxon>
    </lineage>
</organism>
<name>A0A9P3BTU6_ASPVI</name>
<gene>
    <name evidence="1" type="ORF">Aspvir_001332</name>
</gene>
<dbReference type="GeneID" id="66929314"/>
<dbReference type="Proteomes" id="UP000710440">
    <property type="component" value="Unassembled WGS sequence"/>
</dbReference>
<keyword evidence="2" id="KW-1185">Reference proteome</keyword>
<dbReference type="AlphaFoldDB" id="A0A9P3BTU6"/>
<evidence type="ECO:0000313" key="1">
    <source>
        <dbReference type="EMBL" id="GIJ99206.1"/>
    </source>
</evidence>
<comment type="caution">
    <text evidence="1">The sequence shown here is derived from an EMBL/GenBank/DDBJ whole genome shotgun (WGS) entry which is preliminary data.</text>
</comment>
<evidence type="ECO:0000313" key="2">
    <source>
        <dbReference type="Proteomes" id="UP000710440"/>
    </source>
</evidence>
<reference evidence="1 2" key="1">
    <citation type="submission" date="2021-02" db="EMBL/GenBank/DDBJ databases">
        <title>Pan-genome distribution and transcriptional activeness of fungal secondary metabolism genes in Aspergillus section Fumigati.</title>
        <authorList>
            <person name="Takahashi H."/>
            <person name="Umemura M."/>
            <person name="Ninomiya A."/>
            <person name="Kusuya Y."/>
            <person name="Urayama S."/>
            <person name="Shimizu M."/>
            <person name="Watanabe A."/>
            <person name="Kamei K."/>
            <person name="Yaguchi T."/>
            <person name="Hagiwara D."/>
        </authorList>
    </citation>
    <scope>NUCLEOTIDE SEQUENCE [LARGE SCALE GENOMIC DNA]</scope>
    <source>
        <strain evidence="1 2">IFM 47045</strain>
    </source>
</reference>
<sequence>MAAESQRTGMITVPTREGAAACALEVAGPHTVLAAGPEWVLEAHQLLGEP</sequence>
<protein>
    <submittedName>
        <fullName evidence="1">Uncharacterized protein</fullName>
    </submittedName>
</protein>
<proteinExistence type="predicted"/>
<dbReference type="EMBL" id="BOPL01000001">
    <property type="protein sequence ID" value="GIJ99206.1"/>
    <property type="molecule type" value="Genomic_DNA"/>
</dbReference>
<dbReference type="RefSeq" id="XP_043122393.1">
    <property type="nucleotide sequence ID" value="XM_043266458.1"/>
</dbReference>